<dbReference type="SUPFAM" id="SSF54373">
    <property type="entry name" value="FAD-linked reductases, C-terminal domain"/>
    <property type="match status" value="1"/>
</dbReference>
<evidence type="ECO:0000313" key="5">
    <source>
        <dbReference type="Proteomes" id="UP001224775"/>
    </source>
</evidence>
<feature type="region of interest" description="Disordered" evidence="2">
    <location>
        <begin position="1049"/>
        <end position="1307"/>
    </location>
</feature>
<feature type="domain" description="FAD dependent oxidoreductase" evidence="3">
    <location>
        <begin position="476"/>
        <end position="564"/>
    </location>
</feature>
<dbReference type="GO" id="GO:0005737">
    <property type="term" value="C:cytoplasm"/>
    <property type="evidence" value="ECO:0007669"/>
    <property type="project" value="TreeGrafter"/>
</dbReference>
<gene>
    <name evidence="4" type="ORF">QTG54_006862</name>
</gene>
<accession>A0AAD8YB89</accession>
<dbReference type="Pfam" id="PF01266">
    <property type="entry name" value="DAO"/>
    <property type="match status" value="2"/>
</dbReference>
<dbReference type="Proteomes" id="UP001224775">
    <property type="component" value="Unassembled WGS sequence"/>
</dbReference>
<feature type="domain" description="FAD dependent oxidoreductase" evidence="3">
    <location>
        <begin position="647"/>
        <end position="884"/>
    </location>
</feature>
<dbReference type="EC" id="1.4.3.19" evidence="4"/>
<feature type="region of interest" description="Disordered" evidence="2">
    <location>
        <begin position="254"/>
        <end position="274"/>
    </location>
</feature>
<dbReference type="PANTHER" id="PTHR13847">
    <property type="entry name" value="SARCOSINE DEHYDROGENASE-RELATED"/>
    <property type="match status" value="1"/>
</dbReference>
<comment type="caution">
    <text evidence="4">The sequence shown here is derived from an EMBL/GenBank/DDBJ whole genome shotgun (WGS) entry which is preliminary data.</text>
</comment>
<dbReference type="Gene3D" id="3.50.50.60">
    <property type="entry name" value="FAD/NAD(P)-binding domain"/>
    <property type="match status" value="2"/>
</dbReference>
<reference evidence="4" key="1">
    <citation type="submission" date="2023-06" db="EMBL/GenBank/DDBJ databases">
        <title>Survivors Of The Sea: Transcriptome response of Skeletonema marinoi to long-term dormancy.</title>
        <authorList>
            <person name="Pinder M.I.M."/>
            <person name="Kourtchenko O."/>
            <person name="Robertson E.K."/>
            <person name="Larsson T."/>
            <person name="Maumus F."/>
            <person name="Osuna-Cruz C.M."/>
            <person name="Vancaester E."/>
            <person name="Stenow R."/>
            <person name="Vandepoele K."/>
            <person name="Ploug H."/>
            <person name="Bruchert V."/>
            <person name="Godhe A."/>
            <person name="Topel M."/>
        </authorList>
    </citation>
    <scope>NUCLEOTIDE SEQUENCE</scope>
    <source>
        <strain evidence="4">R05AC</strain>
    </source>
</reference>
<evidence type="ECO:0000256" key="1">
    <source>
        <dbReference type="ARBA" id="ARBA00023002"/>
    </source>
</evidence>
<dbReference type="PANTHER" id="PTHR13847:SF289">
    <property type="entry name" value="GLYCINE OXIDASE"/>
    <property type="match status" value="1"/>
</dbReference>
<evidence type="ECO:0000256" key="2">
    <source>
        <dbReference type="SAM" id="MobiDB-lite"/>
    </source>
</evidence>
<keyword evidence="5" id="KW-1185">Reference proteome</keyword>
<feature type="compositionally biased region" description="Low complexity" evidence="2">
    <location>
        <begin position="511"/>
        <end position="529"/>
    </location>
</feature>
<feature type="compositionally biased region" description="Basic and acidic residues" evidence="2">
    <location>
        <begin position="1231"/>
        <end position="1242"/>
    </location>
</feature>
<feature type="compositionally biased region" description="Acidic residues" evidence="2">
    <location>
        <begin position="1057"/>
        <end position="1069"/>
    </location>
</feature>
<feature type="compositionally biased region" description="Basic and acidic residues" evidence="2">
    <location>
        <begin position="1105"/>
        <end position="1121"/>
    </location>
</feature>
<sequence length="1307" mass="141355">MLLLRSIKQKLQTSGFDLCHPIHTAWYNHMIQNEGLVESGALKLLPEPSPSIIQSNEVECDGDSSGCVLPSSYNAVLIGNTKAMWPSFIDWLAMKVEEKKRRQDSVSGGNISTQHETAVEDVINSNPFDTYCEESLSQSLQELCCGEDASKKIASYELFWSNGKRQKFSTNSAAAQHDEHDDVSRNNEAKQQYHCFDNKQDSFLVSMQRIASASGQYWHDEENTKLCVHPVHGTWMAFRALVIFETEHSDLNDNINSSSSSSSSSNTVPLPSPCPCPLSEEEMTEAKKIFDYALEMNTSSDQGNNIGSYGTQSNKTWDELCTYLHNQVCKGSDWDEVPESMKPWIELRNAISVGRSDWKYDEPQLTLAVLKDTGSILALLAAVATVMLCGHQNHSAEAFVTPLTTTPSRATATSSSMQSNLLQHADTTTGATAIHKHNKLITSLTMMADDSDTPSIISTSSSSYKPTTNNNIIPRDVIIVGGGIAGLSIALRIATTSSRHVTIVEREAPRTSTTAGSSSSSNGPTTAGSFAAAGMLAPQSERLPAGPLLDICLQSRGMYGEWIKGVERGAMEASGDANVKGEGYKYLWQGGDDGNTIMNGNTNNYNGYNGNNNNNQKKMEPWETGFHCTGGFLAPAFAGDAVATWSPQPNSGKAYWLDEIQVRELEPMLHPNVIGGWWFPEDASVDARRLTCSLRAACVGAGVQMQFGQEYEVKSLEMSGGKCNGVHLANGKVYQPNSLVVANGSWMRHLLPLPVTPHKGQSFSLRMDANSPPILSRVLFAQDTYIVPKADGRIIVGATVEPGTYDGSITPSGMLHCMSEATRLVPALADLPIEEQWAGLRPTTPDKCPLLGGTEQWDNVYLAGGYWRNGVLLAPKTGQLVGDLIVNDGKADRLPPNDQALLQAFSWERFTTPGGGKALAANARYAATFYPVHKRSTTGIAASVGTELGFYEGAAAAKGDRAKDRQAMFGLEEDEDALERAAGMGIGDAEAFSFGDESDGWMKGKSAAAANVDDDDESEGIDMEKISAEPDALTVGVKEEDEYATLAQEWSDAQASADDDGDDGEEEDVGDKSDLSSIYEKIKANKAKASESMEMNEDASEEREDPGFRIFHVDKETREETEVPPFTSPGEFFQMKEEGKSSSSNDAKTPPSNEGGDEDGSPLFDGYTAIREAYGGRTTEEETAEATRAARMKNRGKTSEIDESKIGALSSPGGSPPPTTPPAAASAPTVKKYEKVRSEKAKAWVSEINGSSAAESTDASVDDGSDEKTYDGYQAIMSANSSSSREEELARMKEARMANRARASNLF</sequence>
<feature type="compositionally biased region" description="Basic and acidic residues" evidence="2">
    <location>
        <begin position="1284"/>
        <end position="1297"/>
    </location>
</feature>
<dbReference type="Gene3D" id="3.30.9.10">
    <property type="entry name" value="D-Amino Acid Oxidase, subunit A, domain 2"/>
    <property type="match status" value="1"/>
</dbReference>
<evidence type="ECO:0000259" key="3">
    <source>
        <dbReference type="Pfam" id="PF01266"/>
    </source>
</evidence>
<dbReference type="EMBL" id="JATAAI010000011">
    <property type="protein sequence ID" value="KAK1742297.1"/>
    <property type="molecule type" value="Genomic_DNA"/>
</dbReference>
<dbReference type="GO" id="GO:0043799">
    <property type="term" value="F:glycine oxidase activity"/>
    <property type="evidence" value="ECO:0007669"/>
    <property type="project" value="UniProtKB-EC"/>
</dbReference>
<dbReference type="InterPro" id="IPR036188">
    <property type="entry name" value="FAD/NAD-bd_sf"/>
</dbReference>
<feature type="compositionally biased region" description="Polar residues" evidence="2">
    <location>
        <begin position="1141"/>
        <end position="1152"/>
    </location>
</feature>
<dbReference type="SUPFAM" id="SSF51905">
    <property type="entry name" value="FAD/NAD(P)-binding domain"/>
    <property type="match status" value="1"/>
</dbReference>
<feature type="compositionally biased region" description="Basic and acidic residues" evidence="2">
    <location>
        <begin position="1070"/>
        <end position="1091"/>
    </location>
</feature>
<name>A0AAD8YB89_9STRA</name>
<protein>
    <submittedName>
        <fullName evidence="4">Glycine oxidase</fullName>
        <ecNumber evidence="4">1.4.3.19</ecNumber>
    </submittedName>
</protein>
<feature type="compositionally biased region" description="Polar residues" evidence="2">
    <location>
        <begin position="1248"/>
        <end position="1259"/>
    </location>
</feature>
<dbReference type="InterPro" id="IPR006076">
    <property type="entry name" value="FAD-dep_OxRdtase"/>
</dbReference>
<organism evidence="4 5">
    <name type="scientific">Skeletonema marinoi</name>
    <dbReference type="NCBI Taxonomy" id="267567"/>
    <lineage>
        <taxon>Eukaryota</taxon>
        <taxon>Sar</taxon>
        <taxon>Stramenopiles</taxon>
        <taxon>Ochrophyta</taxon>
        <taxon>Bacillariophyta</taxon>
        <taxon>Coscinodiscophyceae</taxon>
        <taxon>Thalassiosirophycidae</taxon>
        <taxon>Thalassiosirales</taxon>
        <taxon>Skeletonemataceae</taxon>
        <taxon>Skeletonema</taxon>
        <taxon>Skeletonema marinoi-dohrnii complex</taxon>
    </lineage>
</organism>
<proteinExistence type="predicted"/>
<feature type="region of interest" description="Disordered" evidence="2">
    <location>
        <begin position="505"/>
        <end position="530"/>
    </location>
</feature>
<keyword evidence="1 4" id="KW-0560">Oxidoreductase</keyword>
<feature type="compositionally biased region" description="Acidic residues" evidence="2">
    <location>
        <begin position="1094"/>
        <end position="1104"/>
    </location>
</feature>
<evidence type="ECO:0000313" key="4">
    <source>
        <dbReference type="EMBL" id="KAK1742297.1"/>
    </source>
</evidence>